<dbReference type="PATRIC" id="fig|135826.4.peg.2278"/>
<dbReference type="Proteomes" id="UP000031950">
    <property type="component" value="Unassembled WGS sequence"/>
</dbReference>
<feature type="transmembrane region" description="Helical" evidence="1">
    <location>
        <begin position="12"/>
        <end position="33"/>
    </location>
</feature>
<feature type="transmembrane region" description="Helical" evidence="1">
    <location>
        <begin position="120"/>
        <end position="141"/>
    </location>
</feature>
<dbReference type="OrthoDB" id="2691442at2"/>
<dbReference type="Pfam" id="PF11085">
    <property type="entry name" value="YqhR"/>
    <property type="match status" value="1"/>
</dbReference>
<keyword evidence="1" id="KW-1133">Transmembrane helix</keyword>
<protein>
    <submittedName>
        <fullName evidence="2">Uncharacterized protein</fullName>
    </submittedName>
</protein>
<gene>
    <name evidence="2" type="ORF">KP77_22840</name>
</gene>
<keyword evidence="1" id="KW-0812">Transmembrane</keyword>
<dbReference type="RefSeq" id="WP_041122848.1">
    <property type="nucleotide sequence ID" value="NZ_JXRQ01000019.1"/>
</dbReference>
<comment type="caution">
    <text evidence="2">The sequence shown here is derived from an EMBL/GenBank/DDBJ whole genome shotgun (WGS) entry which is preliminary data.</text>
</comment>
<dbReference type="AlphaFoldDB" id="A0A0C2VID9"/>
<evidence type="ECO:0000256" key="1">
    <source>
        <dbReference type="SAM" id="Phobius"/>
    </source>
</evidence>
<keyword evidence="1" id="KW-0472">Membrane</keyword>
<proteinExistence type="predicted"/>
<organism evidence="2 3">
    <name type="scientific">Jeotgalibacillus alimentarius</name>
    <dbReference type="NCBI Taxonomy" id="135826"/>
    <lineage>
        <taxon>Bacteria</taxon>
        <taxon>Bacillati</taxon>
        <taxon>Bacillota</taxon>
        <taxon>Bacilli</taxon>
        <taxon>Bacillales</taxon>
        <taxon>Caryophanaceae</taxon>
        <taxon>Jeotgalibacillus</taxon>
    </lineage>
</organism>
<reference evidence="2 3" key="1">
    <citation type="submission" date="2015-01" db="EMBL/GenBank/DDBJ databases">
        <title>Genome sequence of Jeotgalibacillus alimentarius.</title>
        <authorList>
            <person name="Goh K.M."/>
            <person name="Chan K.-G."/>
            <person name="Yaakop A.S."/>
            <person name="Ee R."/>
            <person name="Gan H.M."/>
            <person name="Chan C.S."/>
        </authorList>
    </citation>
    <scope>NUCLEOTIDE SEQUENCE [LARGE SCALE GENOMIC DNA]</scope>
    <source>
        <strain evidence="2 3">YKJ-13</strain>
    </source>
</reference>
<feature type="transmembrane region" description="Helical" evidence="1">
    <location>
        <begin position="87"/>
        <end position="108"/>
    </location>
</feature>
<dbReference type="InterPro" id="IPR024563">
    <property type="entry name" value="YqhR"/>
</dbReference>
<accession>A0A0C2VID9</accession>
<feature type="transmembrane region" description="Helical" evidence="1">
    <location>
        <begin position="60"/>
        <end position="80"/>
    </location>
</feature>
<name>A0A0C2VID9_9BACL</name>
<dbReference type="STRING" id="135826.KP77_22840"/>
<evidence type="ECO:0000313" key="2">
    <source>
        <dbReference type="EMBL" id="KIL48632.1"/>
    </source>
</evidence>
<evidence type="ECO:0000313" key="3">
    <source>
        <dbReference type="Proteomes" id="UP000031950"/>
    </source>
</evidence>
<keyword evidence="3" id="KW-1185">Reference proteome</keyword>
<sequence>MKIPTINRFPLALYTAAAGAVFFYVIYRLYVYLHFIEKDFLKPEFSFITAEWRSGAVSEVLFAMIIVMISVIWTVLYYMFFRNRSSIFPGIFSGMVVLILLLLAGWAFEWRLYAPDFKLHTWFSLFSLFILYGLFTGYSVSYDEPYSTKDREN</sequence>
<dbReference type="EMBL" id="JXRQ01000019">
    <property type="protein sequence ID" value="KIL48632.1"/>
    <property type="molecule type" value="Genomic_DNA"/>
</dbReference>